<dbReference type="PANTHER" id="PTHR12558:SF13">
    <property type="entry name" value="CELL DIVISION CYCLE PROTEIN 27 HOMOLOG"/>
    <property type="match status" value="1"/>
</dbReference>
<feature type="repeat" description="TPR" evidence="1">
    <location>
        <begin position="44"/>
        <end position="77"/>
    </location>
</feature>
<dbReference type="AlphaFoldDB" id="A0A1I1E1J1"/>
<evidence type="ECO:0000256" key="1">
    <source>
        <dbReference type="PROSITE-ProRule" id="PRU00339"/>
    </source>
</evidence>
<dbReference type="Gene3D" id="1.25.40.10">
    <property type="entry name" value="Tetratricopeptide repeat domain"/>
    <property type="match status" value="1"/>
</dbReference>
<dbReference type="EMBL" id="FOKY01000006">
    <property type="protein sequence ID" value="SFB81065.1"/>
    <property type="molecule type" value="Genomic_DNA"/>
</dbReference>
<reference evidence="3" key="1">
    <citation type="submission" date="2016-10" db="EMBL/GenBank/DDBJ databases">
        <authorList>
            <person name="Varghese N."/>
            <person name="Submissions S."/>
        </authorList>
    </citation>
    <scope>NUCLEOTIDE SEQUENCE [LARGE SCALE GENOMIC DNA]</scope>
    <source>
        <strain evidence="3">ATCC 43811</strain>
    </source>
</reference>
<feature type="repeat" description="TPR" evidence="1">
    <location>
        <begin position="180"/>
        <end position="213"/>
    </location>
</feature>
<dbReference type="RefSeq" id="WP_092319052.1">
    <property type="nucleotide sequence ID" value="NZ_FOKY01000006.1"/>
</dbReference>
<dbReference type="OrthoDB" id="334344at2"/>
<organism evidence="2 3">
    <name type="scientific">Brevinema andersonii</name>
    <dbReference type="NCBI Taxonomy" id="34097"/>
    <lineage>
        <taxon>Bacteria</taxon>
        <taxon>Pseudomonadati</taxon>
        <taxon>Spirochaetota</taxon>
        <taxon>Spirochaetia</taxon>
        <taxon>Brevinematales</taxon>
        <taxon>Brevinemataceae</taxon>
        <taxon>Brevinema</taxon>
    </lineage>
</organism>
<dbReference type="InterPro" id="IPR011990">
    <property type="entry name" value="TPR-like_helical_dom_sf"/>
</dbReference>
<evidence type="ECO:0000313" key="2">
    <source>
        <dbReference type="EMBL" id="SFB81065.1"/>
    </source>
</evidence>
<dbReference type="STRING" id="34097.SAMN02745150_00893"/>
<dbReference type="PROSITE" id="PS50005">
    <property type="entry name" value="TPR"/>
    <property type="match status" value="3"/>
</dbReference>
<evidence type="ECO:0000313" key="3">
    <source>
        <dbReference type="Proteomes" id="UP000240042"/>
    </source>
</evidence>
<keyword evidence="3" id="KW-1185">Reference proteome</keyword>
<dbReference type="SMART" id="SM00028">
    <property type="entry name" value="TPR"/>
    <property type="match status" value="7"/>
</dbReference>
<protein>
    <submittedName>
        <fullName evidence="2">Tetratricopeptide repeat-containing protein</fullName>
    </submittedName>
</protein>
<gene>
    <name evidence="2" type="ORF">SAMN02745150_00893</name>
</gene>
<sequence length="374" mass="44314">MRADFSADINLAKHLSIQKKYKEARKKYMELLGQIGNMNCMQQVMIFAGLGHISRIKLLFSEAVEYFEKALKLEPKNRFALNGIANSYRGLKNHSREIHWWKQLLSYHPHDFLAMNRLADAYRHKNDNDQAEILYLQSLELKHNNKFALMGLGDLYFKQKKYNLTLKYWEKLLILHPEFINIMTMVANIYRMRKNFTDALYYYKKAYEIAPSNNYVLFGIADTLRGQLLYRDSIAYWEQCFSNNKNDTRVLTRLGDMYMQCAMIEEAEKVYIRAWEQNKDKYGYLGLIKFEAFQKNYQKVIEMIQKMLKTSETENRVVAIIVEILFSIGHKDKIYNLLSPYVDLKDIGMFSRLMVQDMVNFRNNTDTIGNIIDE</sequence>
<dbReference type="Proteomes" id="UP000240042">
    <property type="component" value="Unassembled WGS sequence"/>
</dbReference>
<dbReference type="Pfam" id="PF13432">
    <property type="entry name" value="TPR_16"/>
    <property type="match status" value="1"/>
</dbReference>
<keyword evidence="1" id="KW-0802">TPR repeat</keyword>
<dbReference type="PANTHER" id="PTHR12558">
    <property type="entry name" value="CELL DIVISION CYCLE 16,23,27"/>
    <property type="match status" value="1"/>
</dbReference>
<dbReference type="Pfam" id="PF13181">
    <property type="entry name" value="TPR_8"/>
    <property type="match status" value="1"/>
</dbReference>
<dbReference type="SUPFAM" id="SSF48452">
    <property type="entry name" value="TPR-like"/>
    <property type="match status" value="1"/>
</dbReference>
<feature type="repeat" description="TPR" evidence="1">
    <location>
        <begin position="146"/>
        <end position="179"/>
    </location>
</feature>
<dbReference type="InterPro" id="IPR019734">
    <property type="entry name" value="TPR_rpt"/>
</dbReference>
<dbReference type="Pfam" id="PF13176">
    <property type="entry name" value="TPR_7"/>
    <property type="match status" value="1"/>
</dbReference>
<proteinExistence type="predicted"/>
<name>A0A1I1E1J1_BREAD</name>
<accession>A0A1I1E1J1</accession>